<keyword evidence="7" id="KW-0732">Signal</keyword>
<dbReference type="SUPFAM" id="SSF48452">
    <property type="entry name" value="TPR-like"/>
    <property type="match status" value="1"/>
</dbReference>
<keyword evidence="5" id="KW-0862">Zinc</keyword>
<accession>A0A1Y0EU99</accession>
<comment type="cofactor">
    <cofactor evidence="1">
        <name>Zn(2+)</name>
        <dbReference type="ChEBI" id="CHEBI:29105"/>
    </cofactor>
</comment>
<keyword evidence="3" id="KW-0479">Metal-binding</keyword>
<feature type="signal peptide" evidence="7">
    <location>
        <begin position="1"/>
        <end position="18"/>
    </location>
</feature>
<reference evidence="9 10" key="1">
    <citation type="submission" date="2017-05" db="EMBL/GenBank/DDBJ databases">
        <authorList>
            <person name="Song R."/>
            <person name="Chenine A.L."/>
            <person name="Ruprecht R.M."/>
        </authorList>
    </citation>
    <scope>NUCLEOTIDE SEQUENCE [LARGE SCALE GENOMIC DNA]</scope>
    <source>
        <strain evidence="9 10">DSM 26136</strain>
    </source>
</reference>
<feature type="domain" description="Peptidase M48" evidence="8">
    <location>
        <begin position="93"/>
        <end position="262"/>
    </location>
</feature>
<dbReference type="Pfam" id="PF01435">
    <property type="entry name" value="Peptidase_M48"/>
    <property type="match status" value="1"/>
</dbReference>
<evidence type="ECO:0000256" key="4">
    <source>
        <dbReference type="ARBA" id="ARBA00022801"/>
    </source>
</evidence>
<dbReference type="EMBL" id="CP021455">
    <property type="protein sequence ID" value="ARU06982.1"/>
    <property type="molecule type" value="Genomic_DNA"/>
</dbReference>
<evidence type="ECO:0000256" key="1">
    <source>
        <dbReference type="ARBA" id="ARBA00001947"/>
    </source>
</evidence>
<dbReference type="GO" id="GO:0016020">
    <property type="term" value="C:membrane"/>
    <property type="evidence" value="ECO:0007669"/>
    <property type="project" value="TreeGrafter"/>
</dbReference>
<protein>
    <recommendedName>
        <fullName evidence="8">Peptidase M48 domain-containing protein</fullName>
    </recommendedName>
</protein>
<keyword evidence="10" id="KW-1185">Reference proteome</keyword>
<organism evidence="9 10">
    <name type="scientific">Comamonas serinivorans</name>
    <dbReference type="NCBI Taxonomy" id="1082851"/>
    <lineage>
        <taxon>Bacteria</taxon>
        <taxon>Pseudomonadati</taxon>
        <taxon>Pseudomonadota</taxon>
        <taxon>Betaproteobacteria</taxon>
        <taxon>Burkholderiales</taxon>
        <taxon>Comamonadaceae</taxon>
        <taxon>Comamonas</taxon>
    </lineage>
</organism>
<dbReference type="InterPro" id="IPR001915">
    <property type="entry name" value="Peptidase_M48"/>
</dbReference>
<dbReference type="PANTHER" id="PTHR22726">
    <property type="entry name" value="METALLOENDOPEPTIDASE OMA1"/>
    <property type="match status" value="1"/>
</dbReference>
<dbReference type="GO" id="GO:0004222">
    <property type="term" value="F:metalloendopeptidase activity"/>
    <property type="evidence" value="ECO:0007669"/>
    <property type="project" value="InterPro"/>
</dbReference>
<dbReference type="GO" id="GO:0046872">
    <property type="term" value="F:metal ion binding"/>
    <property type="evidence" value="ECO:0007669"/>
    <property type="project" value="UniProtKB-KW"/>
</dbReference>
<dbReference type="OrthoDB" id="9810445at2"/>
<gene>
    <name evidence="9" type="ORF">CCO03_18775</name>
</gene>
<evidence type="ECO:0000256" key="5">
    <source>
        <dbReference type="ARBA" id="ARBA00022833"/>
    </source>
</evidence>
<feature type="chain" id="PRO_5012507944" description="Peptidase M48 domain-containing protein" evidence="7">
    <location>
        <begin position="19"/>
        <end position="562"/>
    </location>
</feature>
<keyword evidence="6" id="KW-0482">Metalloprotease</keyword>
<keyword evidence="2" id="KW-0645">Protease</keyword>
<name>A0A1Y0EU99_9BURK</name>
<dbReference type="PANTHER" id="PTHR22726:SF1">
    <property type="entry name" value="METALLOENDOPEPTIDASE OMA1, MITOCHONDRIAL"/>
    <property type="match status" value="1"/>
</dbReference>
<evidence type="ECO:0000256" key="6">
    <source>
        <dbReference type="ARBA" id="ARBA00023049"/>
    </source>
</evidence>
<dbReference type="InterPro" id="IPR011990">
    <property type="entry name" value="TPR-like_helical_dom_sf"/>
</dbReference>
<keyword evidence="4" id="KW-0378">Hydrolase</keyword>
<sequence length="562" mass="60605">MLALTLAALLLVPAPGWAQSTPARAPNLPSLGDAGAMTLAEERDLGDRIARELYRDPSAVDDPVLGDYIDQIWQRLLTAARQRGELPPELDARMAWRVVQIRDRAVNAFALPGGYLGLQYGLIAATQDRDELATVMGHEMSHVSQRHIARSIDQQSRVSPLMLAAMVVGAIAASKSPAAGQALIVGGQAAAIQNSLNFSRDMEREADRIGYAVMTQAGFAPDGAVRMFERLQTASRLNDSGAWPYLRTHPLTTERIGDMQSRQALRGKPVTVRDDLEHLLLAARARVLAETGIDELRTWARAPQDTGFAQQPLIRRAPALYQAAMAQAALRDWTGARATAQRLAELLQARPGEARPGEARPDAALPAAAQSVAAQARLLQADLAWRAGDARAVLELLPAPAPRQVSSSLSAADVLGADVVAGEPSRRPAPPVAAPHDALNSRATLLWRAMALHATGQAAAASGLLQSWVASHPDDALAWQTLAQAWQAQGNRLRALRAQAEARIAEADWQGARDRLQAARDLSRQRTHSSPGDHIEASIIDTRYQLASEKVRQQAEADARQR</sequence>
<evidence type="ECO:0000313" key="10">
    <source>
        <dbReference type="Proteomes" id="UP000196138"/>
    </source>
</evidence>
<dbReference type="GO" id="GO:0051603">
    <property type="term" value="P:proteolysis involved in protein catabolic process"/>
    <property type="evidence" value="ECO:0007669"/>
    <property type="project" value="TreeGrafter"/>
</dbReference>
<evidence type="ECO:0000256" key="7">
    <source>
        <dbReference type="SAM" id="SignalP"/>
    </source>
</evidence>
<dbReference type="Gene3D" id="3.30.2010.10">
    <property type="entry name" value="Metalloproteases ('zincins'), catalytic domain"/>
    <property type="match status" value="1"/>
</dbReference>
<evidence type="ECO:0000313" key="9">
    <source>
        <dbReference type="EMBL" id="ARU06982.1"/>
    </source>
</evidence>
<proteinExistence type="predicted"/>
<dbReference type="Gene3D" id="1.25.40.10">
    <property type="entry name" value="Tetratricopeptide repeat domain"/>
    <property type="match status" value="1"/>
</dbReference>
<dbReference type="Proteomes" id="UP000196138">
    <property type="component" value="Chromosome"/>
</dbReference>
<evidence type="ECO:0000259" key="8">
    <source>
        <dbReference type="Pfam" id="PF01435"/>
    </source>
</evidence>
<dbReference type="InterPro" id="IPR051156">
    <property type="entry name" value="Mito/Outer_Membr_Metalloprot"/>
</dbReference>
<dbReference type="AlphaFoldDB" id="A0A1Y0EU99"/>
<evidence type="ECO:0000256" key="2">
    <source>
        <dbReference type="ARBA" id="ARBA00022670"/>
    </source>
</evidence>
<dbReference type="KEGG" id="cser:CCO03_18775"/>
<evidence type="ECO:0000256" key="3">
    <source>
        <dbReference type="ARBA" id="ARBA00022723"/>
    </source>
</evidence>